<evidence type="ECO:0000313" key="2">
    <source>
        <dbReference type="EMBL" id="KAG8460092.1"/>
    </source>
</evidence>
<dbReference type="InterPro" id="IPR002108">
    <property type="entry name" value="ADF-H"/>
</dbReference>
<name>A0A8J5XAZ9_DIALT</name>
<gene>
    <name evidence="2" type="ORF">KFE25_014237</name>
</gene>
<keyword evidence="3" id="KW-1185">Reference proteome</keyword>
<sequence>MPATKRAVVGALVGAGGLLVTVALVGLTATSSAALPAAIGFASVEKAVQPRFAIKPDVTSTYWSIVHATTKYAIVDLVPTSSGSLEFSLVATADDADLVGEQSSAWEHMLGQLPRDDCRYGLFDFTYTMPDGSVTDKVVLATSRMCANNPREQMDTTYGITDLLNAFPTIDVSFMAKTQDELDYATMLLRVEACALRDEGCVGSSKFFSPPQTAYH</sequence>
<dbReference type="Proteomes" id="UP000751190">
    <property type="component" value="Unassembled WGS sequence"/>
</dbReference>
<evidence type="ECO:0000259" key="1">
    <source>
        <dbReference type="PROSITE" id="PS51263"/>
    </source>
</evidence>
<reference evidence="2" key="1">
    <citation type="submission" date="2021-05" db="EMBL/GenBank/DDBJ databases">
        <title>The genome of the haptophyte Pavlova lutheri (Diacronema luteri, Pavlovales) - a model for lipid biosynthesis in eukaryotic algae.</title>
        <authorList>
            <person name="Hulatt C.J."/>
            <person name="Posewitz M.C."/>
        </authorList>
    </citation>
    <scope>NUCLEOTIDE SEQUENCE</scope>
    <source>
        <strain evidence="2">NIVA-4/92</strain>
    </source>
</reference>
<organism evidence="2 3">
    <name type="scientific">Diacronema lutheri</name>
    <name type="common">Unicellular marine alga</name>
    <name type="synonym">Monochrysis lutheri</name>
    <dbReference type="NCBI Taxonomy" id="2081491"/>
    <lineage>
        <taxon>Eukaryota</taxon>
        <taxon>Haptista</taxon>
        <taxon>Haptophyta</taxon>
        <taxon>Pavlovophyceae</taxon>
        <taxon>Pavlovales</taxon>
        <taxon>Pavlovaceae</taxon>
        <taxon>Diacronema</taxon>
    </lineage>
</organism>
<evidence type="ECO:0000313" key="3">
    <source>
        <dbReference type="Proteomes" id="UP000751190"/>
    </source>
</evidence>
<protein>
    <recommendedName>
        <fullName evidence="1">ADF-H domain-containing protein</fullName>
    </recommendedName>
</protein>
<proteinExistence type="predicted"/>
<dbReference type="InterPro" id="IPR029006">
    <property type="entry name" value="ADF-H/Gelsolin-like_dom_sf"/>
</dbReference>
<dbReference type="Pfam" id="PF00241">
    <property type="entry name" value="Cofilin_ADF"/>
    <property type="match status" value="1"/>
</dbReference>
<dbReference type="SUPFAM" id="SSF55753">
    <property type="entry name" value="Actin depolymerizing proteins"/>
    <property type="match status" value="1"/>
</dbReference>
<dbReference type="Gene3D" id="3.40.20.10">
    <property type="entry name" value="Severin"/>
    <property type="match status" value="1"/>
</dbReference>
<feature type="domain" description="ADF-H" evidence="1">
    <location>
        <begin position="47"/>
        <end position="192"/>
    </location>
</feature>
<dbReference type="PROSITE" id="PS51263">
    <property type="entry name" value="ADF_H"/>
    <property type="match status" value="1"/>
</dbReference>
<accession>A0A8J5XAZ9</accession>
<dbReference type="GO" id="GO:0003779">
    <property type="term" value="F:actin binding"/>
    <property type="evidence" value="ECO:0007669"/>
    <property type="project" value="InterPro"/>
</dbReference>
<dbReference type="EMBL" id="JAGTXO010000035">
    <property type="protein sequence ID" value="KAG8460092.1"/>
    <property type="molecule type" value="Genomic_DNA"/>
</dbReference>
<dbReference type="AlphaFoldDB" id="A0A8J5XAZ9"/>
<comment type="caution">
    <text evidence="2">The sequence shown here is derived from an EMBL/GenBank/DDBJ whole genome shotgun (WGS) entry which is preliminary data.</text>
</comment>
<dbReference type="OrthoDB" id="25672at2759"/>